<feature type="chain" id="PRO_5044004704" evidence="1">
    <location>
        <begin position="21"/>
        <end position="784"/>
    </location>
</feature>
<dbReference type="PANTHER" id="PTHR31299:SF0">
    <property type="entry name" value="ESTERASE, PUTATIVE (AFU_ORTHOLOGUE AFUA_1G05850)-RELATED"/>
    <property type="match status" value="1"/>
</dbReference>
<reference evidence="2 3" key="1">
    <citation type="submission" date="2021-05" db="EMBL/GenBank/DDBJ databases">
        <title>Comparative genomic studies on the polysaccharide-degrading batcterial strains of the Flammeovirga genus.</title>
        <authorList>
            <person name="Zewei F."/>
            <person name="Zheng Z."/>
            <person name="Yu L."/>
            <person name="Ruyue G."/>
            <person name="Yanhong M."/>
            <person name="Yuanyuan C."/>
            <person name="Jingyan G."/>
            <person name="Wenjun H."/>
        </authorList>
    </citation>
    <scope>NUCLEOTIDE SEQUENCE [LARGE SCALE GENOMIC DNA]</scope>
    <source>
        <strain evidence="2 3">NBRC:100898</strain>
    </source>
</reference>
<keyword evidence="3" id="KW-1185">Reference proteome</keyword>
<dbReference type="Proteomes" id="UP000678679">
    <property type="component" value="Chromosome 2"/>
</dbReference>
<dbReference type="AlphaFoldDB" id="A0AAX1NEX9"/>
<evidence type="ECO:0000313" key="3">
    <source>
        <dbReference type="Proteomes" id="UP000678679"/>
    </source>
</evidence>
<dbReference type="PANTHER" id="PTHR31299">
    <property type="entry name" value="ESTERASE, PUTATIVE (AFU_ORTHOLOGUE AFUA_1G05850)-RELATED"/>
    <property type="match status" value="1"/>
</dbReference>
<dbReference type="RefSeq" id="WP_169662392.1">
    <property type="nucleotide sequence ID" value="NZ_CP076133.1"/>
</dbReference>
<protein>
    <submittedName>
        <fullName evidence="2">Erythromycin esterase family protein</fullName>
    </submittedName>
</protein>
<name>A0AAX1NEX9_9BACT</name>
<feature type="signal peptide" evidence="1">
    <location>
        <begin position="1"/>
        <end position="20"/>
    </location>
</feature>
<dbReference type="CDD" id="cd14728">
    <property type="entry name" value="Ere-like"/>
    <property type="match status" value="1"/>
</dbReference>
<dbReference type="SUPFAM" id="SSF159501">
    <property type="entry name" value="EreA/ChaN-like"/>
    <property type="match status" value="1"/>
</dbReference>
<dbReference type="InterPro" id="IPR007815">
    <property type="entry name" value="Emycin_Estase"/>
</dbReference>
<dbReference type="KEGG" id="fya:KMW28_21025"/>
<dbReference type="Pfam" id="PF13715">
    <property type="entry name" value="CarbopepD_reg_2"/>
    <property type="match status" value="1"/>
</dbReference>
<sequence length="784" mass="91559">MQKTILFFPLLFLIFLKSNAQNKHDFFYFDTLDYHQFDVLKEDIGDARVVLLGEPDHIHGNVFSAKFEVMKMLHETMGFDIVVFESGFYDLNKSHQAIQEGESVKFAYTNSIFQIWHGNEEFHPFMDYVAEKYDSIKVLGMDNQLSGYYVETYLREDFLPFFDNDLSFEEWNDFMVHIYEYNLPSAFDIDRFIEITNQLKEKVDKSSSHQKDDLVQTLYFLIETAKDYYYNKPGQKTKEEFKAKDSNIRDRLMGENMLYLLNKYPNKKMIVWGATGHIMGRLKGYNEELDEFYPMGSYIKNELGDAAYVLAFTGKIKDVDRFETIEEEFYATGNKYGFYPLHSSKEISSTVISYDEPKNVKPLTADWSQAFDGMFFVNQLKLAKHKVYDCGESLLIKPVELQNDALKTTYSFQLENTEEVVIPTIYLKDKKSIRNQIGIVYDEKTKKILPSVSVVTTNSKRGTATDMNGKFDIAIPSPQDSIIISSIGYETIKIAPSDMDLEIFLQQKVDEMSTLTISSEPLTAKSILKKVIKSIPKNYYQGPFTKYFDNEFIHTYLKDGTTSFYKINFEVYDKNGYKSEMMFPMRYTGFRKVLEASSCPIDSIENKPLVLTKLDEKKMNLAQYGNYLLGYDIVNVRHNNFLNMSKFGKYDFEFSDVIFIDGKEVYALKFYTEENSFRSTVILEPKTFYGTIYINAEDYAITKVEYSVVHDVERLQHYYPFQKYPLEPLSFSNLSVTYKKYKDGFYYINDIIAEANIPGRPTYSHLKVMNIEIGERDREEGEYH</sequence>
<dbReference type="GO" id="GO:0046677">
    <property type="term" value="P:response to antibiotic"/>
    <property type="evidence" value="ECO:0007669"/>
    <property type="project" value="InterPro"/>
</dbReference>
<gene>
    <name evidence="2" type="ORF">KMW28_21025</name>
</gene>
<evidence type="ECO:0000313" key="2">
    <source>
        <dbReference type="EMBL" id="QWG04908.1"/>
    </source>
</evidence>
<dbReference type="EMBL" id="CP076133">
    <property type="protein sequence ID" value="QWG04908.1"/>
    <property type="molecule type" value="Genomic_DNA"/>
</dbReference>
<dbReference type="InterPro" id="IPR052036">
    <property type="entry name" value="Hydrolase/PRTase-associated"/>
</dbReference>
<proteinExistence type="predicted"/>
<keyword evidence="1" id="KW-0732">Signal</keyword>
<evidence type="ECO:0000256" key="1">
    <source>
        <dbReference type="SAM" id="SignalP"/>
    </source>
</evidence>
<accession>A0AAX1NEX9</accession>
<dbReference type="Pfam" id="PF05139">
    <property type="entry name" value="Erythro_esteras"/>
    <property type="match status" value="1"/>
</dbReference>
<dbReference type="InterPro" id="IPR008969">
    <property type="entry name" value="CarboxyPept-like_regulatory"/>
</dbReference>
<dbReference type="SUPFAM" id="SSF49464">
    <property type="entry name" value="Carboxypeptidase regulatory domain-like"/>
    <property type="match status" value="1"/>
</dbReference>
<dbReference type="Gene3D" id="3.40.1660.10">
    <property type="entry name" value="EreA-like (biosynthetic domain)"/>
    <property type="match status" value="2"/>
</dbReference>
<organism evidence="2 3">
    <name type="scientific">Flammeovirga yaeyamensis</name>
    <dbReference type="NCBI Taxonomy" id="367791"/>
    <lineage>
        <taxon>Bacteria</taxon>
        <taxon>Pseudomonadati</taxon>
        <taxon>Bacteroidota</taxon>
        <taxon>Cytophagia</taxon>
        <taxon>Cytophagales</taxon>
        <taxon>Flammeovirgaceae</taxon>
        <taxon>Flammeovirga</taxon>
    </lineage>
</organism>